<accession>A0ABR7TU92</accession>
<evidence type="ECO:0000313" key="2">
    <source>
        <dbReference type="EMBL" id="MBC9933193.1"/>
    </source>
</evidence>
<feature type="transmembrane region" description="Helical" evidence="1">
    <location>
        <begin position="38"/>
        <end position="56"/>
    </location>
</feature>
<feature type="transmembrane region" description="Helical" evidence="1">
    <location>
        <begin position="98"/>
        <end position="115"/>
    </location>
</feature>
<evidence type="ECO:0008006" key="4">
    <source>
        <dbReference type="Google" id="ProtNLM"/>
    </source>
</evidence>
<comment type="caution">
    <text evidence="2">The sequence shown here is derived from an EMBL/GenBank/DDBJ whole genome shotgun (WGS) entry which is preliminary data.</text>
</comment>
<keyword evidence="3" id="KW-1185">Reference proteome</keyword>
<organism evidence="2 3">
    <name type="scientific">Chitinophaga qingshengii</name>
    <dbReference type="NCBI Taxonomy" id="1569794"/>
    <lineage>
        <taxon>Bacteria</taxon>
        <taxon>Pseudomonadati</taxon>
        <taxon>Bacteroidota</taxon>
        <taxon>Chitinophagia</taxon>
        <taxon>Chitinophagales</taxon>
        <taxon>Chitinophagaceae</taxon>
        <taxon>Chitinophaga</taxon>
    </lineage>
</organism>
<evidence type="ECO:0000313" key="3">
    <source>
        <dbReference type="Proteomes" id="UP000659124"/>
    </source>
</evidence>
<evidence type="ECO:0000256" key="1">
    <source>
        <dbReference type="SAM" id="Phobius"/>
    </source>
</evidence>
<name>A0ABR7TU92_9BACT</name>
<keyword evidence="1" id="KW-1133">Transmembrane helix</keyword>
<sequence length="134" mass="15272">MKRLLYLSGISASLWLLVHIFRWRGQPLPYVNGHLTDLIVVPLIAEICGVVLRRFIVKHSDYELPLGYVLFIAAYVAVVFEWVMPAYSTRYTGDWLDVAAYFAGGMGYYVCIKLSQSPAPARRNQELRCVDQPC</sequence>
<dbReference type="Proteomes" id="UP000659124">
    <property type="component" value="Unassembled WGS sequence"/>
</dbReference>
<proteinExistence type="predicted"/>
<keyword evidence="1" id="KW-0472">Membrane</keyword>
<gene>
    <name evidence="2" type="ORF">ICL07_22580</name>
</gene>
<feature type="transmembrane region" description="Helical" evidence="1">
    <location>
        <begin position="68"/>
        <end position="86"/>
    </location>
</feature>
<keyword evidence="1" id="KW-0812">Transmembrane</keyword>
<dbReference type="RefSeq" id="WP_188090315.1">
    <property type="nucleotide sequence ID" value="NZ_JACVFC010000003.1"/>
</dbReference>
<dbReference type="EMBL" id="JACVFC010000003">
    <property type="protein sequence ID" value="MBC9933193.1"/>
    <property type="molecule type" value="Genomic_DNA"/>
</dbReference>
<protein>
    <recommendedName>
        <fullName evidence="4">Magnesium citrate secondary transporter</fullName>
    </recommendedName>
</protein>
<reference evidence="2 3" key="1">
    <citation type="submission" date="2020-09" db="EMBL/GenBank/DDBJ databases">
        <title>Genome sequences of type strains of Chitinophaga qingshengii and Chitinophaga varians.</title>
        <authorList>
            <person name="Kittiwongwattana C."/>
        </authorList>
    </citation>
    <scope>NUCLEOTIDE SEQUENCE [LARGE SCALE GENOMIC DNA]</scope>
    <source>
        <strain evidence="2 3">JCM 30026</strain>
    </source>
</reference>